<dbReference type="InterPro" id="IPR036397">
    <property type="entry name" value="RNaseH_sf"/>
</dbReference>
<gene>
    <name evidence="2" type="primary">rfx4</name>
    <name evidence="2" type="ORF">TNIN_13491</name>
</gene>
<dbReference type="AlphaFoldDB" id="A0A8X7CPC9"/>
<proteinExistence type="predicted"/>
<feature type="compositionally biased region" description="Basic and acidic residues" evidence="1">
    <location>
        <begin position="219"/>
        <end position="229"/>
    </location>
</feature>
<comment type="caution">
    <text evidence="2">The sequence shown here is derived from an EMBL/GenBank/DDBJ whole genome shotgun (WGS) entry which is preliminary data.</text>
</comment>
<dbReference type="EMBL" id="BMAV01018695">
    <property type="protein sequence ID" value="GFY71242.1"/>
    <property type="molecule type" value="Genomic_DNA"/>
</dbReference>
<feature type="region of interest" description="Disordered" evidence="1">
    <location>
        <begin position="206"/>
        <end position="237"/>
    </location>
</feature>
<dbReference type="OrthoDB" id="6418744at2759"/>
<evidence type="ECO:0000313" key="2">
    <source>
        <dbReference type="EMBL" id="GFY71242.1"/>
    </source>
</evidence>
<sequence>MCGVSYFAFQLVGELGRNITLHPNYQSLSNNAETDSMESFSVHLNPNYAPCSSESPTANYEETPSGQTINQVFYKDVLERLRKRVICMTPDIADKWMIHHDNGPCYTALSITESLTSKVSTPVLTRVIAEDHGIQQLDMKIKLIIINKQLRILLTFLSNNPKAAACLSSERFGDCSMDALTFSGVVTVRGWPGDFFFSAEPVALSQDDTVPTQPTQHSGYDDSYNRPEDNSAEQSGPSSIMYTASGAIYQSYTFVTHDAGTPDTTPPLPSDKKVHHLTVRMDGTLYCDG</sequence>
<reference evidence="2" key="1">
    <citation type="submission" date="2020-08" db="EMBL/GenBank/DDBJ databases">
        <title>Multicomponent nature underlies the extraordinary mechanical properties of spider dragline silk.</title>
        <authorList>
            <person name="Kono N."/>
            <person name="Nakamura H."/>
            <person name="Mori M."/>
            <person name="Yoshida Y."/>
            <person name="Ohtoshi R."/>
            <person name="Malay A.D."/>
            <person name="Moran D.A.P."/>
            <person name="Tomita M."/>
            <person name="Numata K."/>
            <person name="Arakawa K."/>
        </authorList>
    </citation>
    <scope>NUCLEOTIDE SEQUENCE</scope>
</reference>
<name>A0A8X7CPC9_9ARAC</name>
<feature type="compositionally biased region" description="Polar residues" evidence="1">
    <location>
        <begin position="206"/>
        <end position="218"/>
    </location>
</feature>
<evidence type="ECO:0000313" key="3">
    <source>
        <dbReference type="Proteomes" id="UP000886998"/>
    </source>
</evidence>
<dbReference type="Proteomes" id="UP000886998">
    <property type="component" value="Unassembled WGS sequence"/>
</dbReference>
<protein>
    <submittedName>
        <fullName evidence="2">Transcription factor RFX4</fullName>
    </submittedName>
</protein>
<organism evidence="2 3">
    <name type="scientific">Trichonephila inaurata madagascariensis</name>
    <dbReference type="NCBI Taxonomy" id="2747483"/>
    <lineage>
        <taxon>Eukaryota</taxon>
        <taxon>Metazoa</taxon>
        <taxon>Ecdysozoa</taxon>
        <taxon>Arthropoda</taxon>
        <taxon>Chelicerata</taxon>
        <taxon>Arachnida</taxon>
        <taxon>Araneae</taxon>
        <taxon>Araneomorphae</taxon>
        <taxon>Entelegynae</taxon>
        <taxon>Araneoidea</taxon>
        <taxon>Nephilidae</taxon>
        <taxon>Trichonephila</taxon>
        <taxon>Trichonephila inaurata</taxon>
    </lineage>
</organism>
<evidence type="ECO:0000256" key="1">
    <source>
        <dbReference type="SAM" id="MobiDB-lite"/>
    </source>
</evidence>
<keyword evidence="3" id="KW-1185">Reference proteome</keyword>
<dbReference type="Gene3D" id="3.30.420.10">
    <property type="entry name" value="Ribonuclease H-like superfamily/Ribonuclease H"/>
    <property type="match status" value="1"/>
</dbReference>
<dbReference type="GO" id="GO:0003676">
    <property type="term" value="F:nucleic acid binding"/>
    <property type="evidence" value="ECO:0007669"/>
    <property type="project" value="InterPro"/>
</dbReference>
<accession>A0A8X7CPC9</accession>